<keyword evidence="1" id="KW-0472">Membrane</keyword>
<sequence length="575" mass="65193">MLIKEKENILYLSATVILTGVLFGINISAQSMTWSQDVWFHLSRIHEINVALSHGQLPSMVNFNSFSSVGQAVNAMYPNGTLILLVWMTQWLSPISQYFAIMVIPILVGSVCTYVVAKRIGASSFQAFAFSMMISSLMRPQFNNVQTSLSMIFTTYAIILSFYALILMSKSFNISAILLLSIAVSLVVNTHILSTILLVLYLIVLTLYFWHQSVIKVDMLKQIGIAALISIILSAYSLYNIFVMMGNKLTQPFNFKLINGTLNLDNLFSSAINWQYSTSFSLFSLMALFIICIKWHELTTTIRYLSIISGGLILLMTALVPWGALQNSLFSIIQFPTRFMVFTNVTLLIVLLLIIIKYGNNASNWLMIFLSILIIGNRIVNNWQYRQESLVDLSPKIYHRGVFDLMKSSRISNSIIRRDDFFELRKYPEYLPQQSLVVKSNRNSLLKPDSQQMRTFNHEALNQGTLIRGKKLASTANSVTYSFDKVKSGELGVPFFAFTNLNYQIQVNNKISNYKKNDRGTLNVHIKNSGEQVIKVSLIQPLVVKLLWVIGLIGWSVTFIVLLLPKHKLKLKSNK</sequence>
<feature type="transmembrane region" description="Helical" evidence="1">
    <location>
        <begin position="337"/>
        <end position="356"/>
    </location>
</feature>
<feature type="transmembrane region" description="Helical" evidence="1">
    <location>
        <begin position="223"/>
        <end position="242"/>
    </location>
</feature>
<feature type="transmembrane region" description="Helical" evidence="1">
    <location>
        <begin position="302"/>
        <end position="325"/>
    </location>
</feature>
<feature type="transmembrane region" description="Helical" evidence="1">
    <location>
        <begin position="95"/>
        <end position="117"/>
    </location>
</feature>
<keyword evidence="1" id="KW-1133">Transmembrane helix</keyword>
<proteinExistence type="predicted"/>
<evidence type="ECO:0000313" key="3">
    <source>
        <dbReference type="Proteomes" id="UP000321332"/>
    </source>
</evidence>
<dbReference type="GeneID" id="61186449"/>
<dbReference type="RefSeq" id="WP_147000316.1">
    <property type="nucleotide sequence ID" value="NZ_CP042374.1"/>
</dbReference>
<dbReference type="AlphaFoldDB" id="A0AAE6IJA2"/>
<feature type="transmembrane region" description="Helical" evidence="1">
    <location>
        <begin position="178"/>
        <end position="211"/>
    </location>
</feature>
<dbReference type="EMBL" id="CP042374">
    <property type="protein sequence ID" value="QEA32953.1"/>
    <property type="molecule type" value="Genomic_DNA"/>
</dbReference>
<feature type="transmembrane region" description="Helical" evidence="1">
    <location>
        <begin position="9"/>
        <end position="29"/>
    </location>
</feature>
<feature type="transmembrane region" description="Helical" evidence="1">
    <location>
        <begin position="542"/>
        <end position="564"/>
    </location>
</feature>
<name>A0AAE6IJA2_LEUCA</name>
<protein>
    <submittedName>
        <fullName evidence="2">Uncharacterized protein</fullName>
    </submittedName>
</protein>
<reference evidence="2 3" key="1">
    <citation type="submission" date="2019-06" db="EMBL/GenBank/DDBJ databases">
        <title>Genome analyses of bacteria isolated from kimchi.</title>
        <authorList>
            <person name="Lee S."/>
            <person name="Ahn S."/>
            <person name="Roh S."/>
        </authorList>
    </citation>
    <scope>NUCLEOTIDE SEQUENCE [LARGE SCALE GENOMIC DNA]</scope>
    <source>
        <strain evidence="2 3">CBA3620</strain>
    </source>
</reference>
<keyword evidence="1" id="KW-0812">Transmembrane</keyword>
<evidence type="ECO:0000313" key="2">
    <source>
        <dbReference type="EMBL" id="QEA32953.1"/>
    </source>
</evidence>
<accession>A0AAE6IJA2</accession>
<evidence type="ECO:0000256" key="1">
    <source>
        <dbReference type="SAM" id="Phobius"/>
    </source>
</evidence>
<gene>
    <name evidence="2" type="ORF">FGL89_01755</name>
</gene>
<feature type="transmembrane region" description="Helical" evidence="1">
    <location>
        <begin position="148"/>
        <end position="166"/>
    </location>
</feature>
<feature type="transmembrane region" description="Helical" evidence="1">
    <location>
        <begin position="276"/>
        <end position="296"/>
    </location>
</feature>
<dbReference type="Proteomes" id="UP000321332">
    <property type="component" value="Chromosome"/>
</dbReference>
<organism evidence="2 3">
    <name type="scientific">Leuconostoc carnosum</name>
    <dbReference type="NCBI Taxonomy" id="1252"/>
    <lineage>
        <taxon>Bacteria</taxon>
        <taxon>Bacillati</taxon>
        <taxon>Bacillota</taxon>
        <taxon>Bacilli</taxon>
        <taxon>Lactobacillales</taxon>
        <taxon>Lactobacillaceae</taxon>
        <taxon>Leuconostoc</taxon>
    </lineage>
</organism>